<dbReference type="InParanoid" id="U2DSX1"/>
<feature type="transmembrane region" description="Helical" evidence="1">
    <location>
        <begin position="85"/>
        <end position="102"/>
    </location>
</feature>
<gene>
    <name evidence="2" type="ORF">HLPCO_002293</name>
</gene>
<feature type="transmembrane region" description="Helical" evidence="1">
    <location>
        <begin position="138"/>
        <end position="157"/>
    </location>
</feature>
<protein>
    <submittedName>
        <fullName evidence="2">Integral membrane protein</fullName>
    </submittedName>
</protein>
<evidence type="ECO:0000313" key="3">
    <source>
        <dbReference type="Proteomes" id="UP000005707"/>
    </source>
</evidence>
<dbReference type="AlphaFoldDB" id="U2DSX1"/>
<name>U2DSX1_9MOLU</name>
<keyword evidence="1" id="KW-0472">Membrane</keyword>
<dbReference type="RefSeq" id="WP_008825469.1">
    <property type="nucleotide sequence ID" value="NZ_AFNU02000009.1"/>
</dbReference>
<feature type="transmembrane region" description="Helical" evidence="1">
    <location>
        <begin position="109"/>
        <end position="126"/>
    </location>
</feature>
<feature type="transmembrane region" description="Helical" evidence="1">
    <location>
        <begin position="216"/>
        <end position="238"/>
    </location>
</feature>
<dbReference type="STRING" id="1033810.HLPCO_002293"/>
<proteinExistence type="predicted"/>
<keyword evidence="1" id="KW-0812">Transmembrane</keyword>
<dbReference type="OrthoDB" id="9813172at2"/>
<dbReference type="eggNOG" id="COG5522">
    <property type="taxonomic scope" value="Bacteria"/>
</dbReference>
<organism evidence="2 3">
    <name type="scientific">Haloplasma contractile SSD-17B</name>
    <dbReference type="NCBI Taxonomy" id="1033810"/>
    <lineage>
        <taxon>Bacteria</taxon>
        <taxon>Bacillati</taxon>
        <taxon>Mycoplasmatota</taxon>
        <taxon>Mollicutes</taxon>
        <taxon>Haloplasmatales</taxon>
        <taxon>Haloplasmataceae</taxon>
        <taxon>Haloplasma</taxon>
    </lineage>
</organism>
<evidence type="ECO:0000256" key="1">
    <source>
        <dbReference type="SAM" id="Phobius"/>
    </source>
</evidence>
<dbReference type="Pfam" id="PF14808">
    <property type="entry name" value="TMEM164"/>
    <property type="match status" value="1"/>
</dbReference>
<sequence length="265" mass="30727">MYDFFKYEKLTENDVLFHKLTFLEWIIPLSIFYMVVMLIIIYRRNISDSRLKTVISFSLGGTLGLLFTVHYVLLIIQNDVMIEQLPLSLMAINSILAIILSFTGSKKIFSFLIYSAVIGSIVTLIFNTPGYSYQYFKYYNSMIIYGITALIPLYYLIVYEYVPTFKDTIKAIITLQIIGVVIFIFNYIFDTEYMSLVSGNQENSIATIFGGWPFYLISYELIAISSIFILLGVIKYLVLISENNRQSIPIQSHYMNKKKESFFSK</sequence>
<accession>U2DSX1</accession>
<feature type="transmembrane region" description="Helical" evidence="1">
    <location>
        <begin position="20"/>
        <end position="42"/>
    </location>
</feature>
<dbReference type="Proteomes" id="UP000005707">
    <property type="component" value="Unassembled WGS sequence"/>
</dbReference>
<dbReference type="EMBL" id="AFNU02000009">
    <property type="protein sequence ID" value="ERJ11592.1"/>
    <property type="molecule type" value="Genomic_DNA"/>
</dbReference>
<evidence type="ECO:0000313" key="2">
    <source>
        <dbReference type="EMBL" id="ERJ11592.1"/>
    </source>
</evidence>
<comment type="caution">
    <text evidence="2">The sequence shown here is derived from an EMBL/GenBank/DDBJ whole genome shotgun (WGS) entry which is preliminary data.</text>
</comment>
<feature type="transmembrane region" description="Helical" evidence="1">
    <location>
        <begin position="169"/>
        <end position="189"/>
    </location>
</feature>
<reference evidence="2 3" key="2">
    <citation type="journal article" date="2013" name="PLoS ONE">
        <title>INDIGO - INtegrated Data Warehouse of MIcrobial GenOmes with Examples from the Red Sea Extremophiles.</title>
        <authorList>
            <person name="Alam I."/>
            <person name="Antunes A."/>
            <person name="Kamau A.A."/>
            <person name="Ba Alawi W."/>
            <person name="Kalkatawi M."/>
            <person name="Stingl U."/>
            <person name="Bajic V.B."/>
        </authorList>
    </citation>
    <scope>NUCLEOTIDE SEQUENCE [LARGE SCALE GENOMIC DNA]</scope>
    <source>
        <strain evidence="2 3">SSD-17B</strain>
    </source>
</reference>
<keyword evidence="1" id="KW-1133">Transmembrane helix</keyword>
<keyword evidence="3" id="KW-1185">Reference proteome</keyword>
<reference evidence="2 3" key="1">
    <citation type="journal article" date="2011" name="J. Bacteriol.">
        <title>Genome sequence of Haloplasma contractile, an unusual contractile bacterium from a deep-sea anoxic brine lake.</title>
        <authorList>
            <person name="Antunes A."/>
            <person name="Alam I."/>
            <person name="El Dorry H."/>
            <person name="Siam R."/>
            <person name="Robertson A."/>
            <person name="Bajic V.B."/>
            <person name="Stingl U."/>
        </authorList>
    </citation>
    <scope>NUCLEOTIDE SEQUENCE [LARGE SCALE GENOMIC DNA]</scope>
    <source>
        <strain evidence="2 3">SSD-17B</strain>
    </source>
</reference>
<feature type="transmembrane region" description="Helical" evidence="1">
    <location>
        <begin position="54"/>
        <end position="73"/>
    </location>
</feature>